<organism evidence="1">
    <name type="scientific">Streptomyces sp. SID12501</name>
    <dbReference type="NCBI Taxonomy" id="2706042"/>
    <lineage>
        <taxon>Bacteria</taxon>
        <taxon>Bacillati</taxon>
        <taxon>Actinomycetota</taxon>
        <taxon>Actinomycetes</taxon>
        <taxon>Kitasatosporales</taxon>
        <taxon>Streptomycetaceae</taxon>
        <taxon>Streptomyces</taxon>
    </lineage>
</organism>
<accession>A0A6B3BQM1</accession>
<keyword evidence="1" id="KW-0808">Transferase</keyword>
<dbReference type="EMBL" id="JAAGLU010000009">
    <property type="protein sequence ID" value="NEC86630.1"/>
    <property type="molecule type" value="Genomic_DNA"/>
</dbReference>
<reference evidence="1" key="1">
    <citation type="submission" date="2020-01" db="EMBL/GenBank/DDBJ databases">
        <title>Insect and environment-associated Actinomycetes.</title>
        <authorList>
            <person name="Currrie C."/>
            <person name="Chevrette M."/>
            <person name="Carlson C."/>
            <person name="Stubbendieck R."/>
            <person name="Wendt-Pienkowski E."/>
        </authorList>
    </citation>
    <scope>NUCLEOTIDE SEQUENCE</scope>
    <source>
        <strain evidence="1">SID12501</strain>
    </source>
</reference>
<sequence length="229" mass="25026">MTQPTDIRRVPGPRPRLLDAFCRQGGAGKGYADAGFDVTGIDIDPQPLYPYPFIQGDAVAYIREHGGEFDFIHTSPPCQLDSDCQRLHGNIHPDLIDPTRTALETTGRPWVIENVRGALPKLRTPVLLCGAMFGVETYRHRYFEPGGGFTLPQPGHPAHTAPQAKMGRPVPPGHYGQFVGNFSGVPLARHVMDVPWMTREGIRECIPPAYSEFIGRAYLAATGALEAAA</sequence>
<dbReference type="AlphaFoldDB" id="A0A6B3BQM1"/>
<dbReference type="RefSeq" id="WP_164314092.1">
    <property type="nucleotide sequence ID" value="NZ_JAAGLU010000009.1"/>
</dbReference>
<protein>
    <submittedName>
        <fullName evidence="1">DNA cytosine methyltransferase</fullName>
    </submittedName>
</protein>
<dbReference type="InterPro" id="IPR029063">
    <property type="entry name" value="SAM-dependent_MTases_sf"/>
</dbReference>
<dbReference type="SUPFAM" id="SSF53335">
    <property type="entry name" value="S-adenosyl-L-methionine-dependent methyltransferases"/>
    <property type="match status" value="1"/>
</dbReference>
<proteinExistence type="predicted"/>
<dbReference type="GO" id="GO:0032259">
    <property type="term" value="P:methylation"/>
    <property type="evidence" value="ECO:0007669"/>
    <property type="project" value="UniProtKB-KW"/>
</dbReference>
<dbReference type="Gene3D" id="3.40.50.150">
    <property type="entry name" value="Vaccinia Virus protein VP39"/>
    <property type="match status" value="1"/>
</dbReference>
<gene>
    <name evidence="1" type="ORF">G3I71_12565</name>
</gene>
<comment type="caution">
    <text evidence="1">The sequence shown here is derived from an EMBL/GenBank/DDBJ whole genome shotgun (WGS) entry which is preliminary data.</text>
</comment>
<name>A0A6B3BQM1_9ACTN</name>
<keyword evidence="1" id="KW-0489">Methyltransferase</keyword>
<evidence type="ECO:0000313" key="1">
    <source>
        <dbReference type="EMBL" id="NEC86630.1"/>
    </source>
</evidence>
<dbReference type="GO" id="GO:0008168">
    <property type="term" value="F:methyltransferase activity"/>
    <property type="evidence" value="ECO:0007669"/>
    <property type="project" value="UniProtKB-KW"/>
</dbReference>